<proteinExistence type="predicted"/>
<evidence type="ECO:0000313" key="2">
    <source>
        <dbReference type="EnsemblMetazoa" id="XP_030845463"/>
    </source>
</evidence>
<evidence type="ECO:0000313" key="3">
    <source>
        <dbReference type="Proteomes" id="UP000007110"/>
    </source>
</evidence>
<dbReference type="KEGG" id="spu:105443031"/>
<keyword evidence="1" id="KW-1133">Transmembrane helix</keyword>
<organism evidence="2 3">
    <name type="scientific">Strongylocentrotus purpuratus</name>
    <name type="common">Purple sea urchin</name>
    <dbReference type="NCBI Taxonomy" id="7668"/>
    <lineage>
        <taxon>Eukaryota</taxon>
        <taxon>Metazoa</taxon>
        <taxon>Echinodermata</taxon>
        <taxon>Eleutherozoa</taxon>
        <taxon>Echinozoa</taxon>
        <taxon>Echinoidea</taxon>
        <taxon>Euechinoidea</taxon>
        <taxon>Echinacea</taxon>
        <taxon>Camarodonta</taxon>
        <taxon>Echinidea</taxon>
        <taxon>Strongylocentrotidae</taxon>
        <taxon>Strongylocentrotus</taxon>
    </lineage>
</organism>
<accession>A0A7M7P8K7</accession>
<evidence type="ECO:0000256" key="1">
    <source>
        <dbReference type="SAM" id="Phobius"/>
    </source>
</evidence>
<keyword evidence="3" id="KW-1185">Reference proteome</keyword>
<dbReference type="InParanoid" id="A0A7M7P8K7"/>
<reference evidence="2" key="2">
    <citation type="submission" date="2021-01" db="UniProtKB">
        <authorList>
            <consortium name="EnsemblMetazoa"/>
        </authorList>
    </citation>
    <scope>IDENTIFICATION</scope>
</reference>
<feature type="transmembrane region" description="Helical" evidence="1">
    <location>
        <begin position="16"/>
        <end position="40"/>
    </location>
</feature>
<dbReference type="AlphaFoldDB" id="A0A7M7P8K7"/>
<dbReference type="RefSeq" id="XP_030845463.1">
    <property type="nucleotide sequence ID" value="XM_030989603.1"/>
</dbReference>
<keyword evidence="1" id="KW-0472">Membrane</keyword>
<dbReference type="Proteomes" id="UP000007110">
    <property type="component" value="Unassembled WGS sequence"/>
</dbReference>
<dbReference type="GeneID" id="105443031"/>
<dbReference type="EnsemblMetazoa" id="XM_030989603">
    <property type="protein sequence ID" value="XP_030845463"/>
    <property type="gene ID" value="LOC105443031"/>
</dbReference>
<sequence>MPTETTTEPGGLSNGAIIATVLGVIASLLVIIVCTFGLLIQVSRRNAAKLALGEAYQSPYSRQTPAPSFYGDDPWENSTSYNSLDRREYAVGRAVERLAHDRGYGQDYDQFEIPYVVGGDEVRGVERNPFAFYY</sequence>
<keyword evidence="1" id="KW-0812">Transmembrane</keyword>
<name>A0A7M7P8K7_STRPU</name>
<reference evidence="3" key="1">
    <citation type="submission" date="2015-02" db="EMBL/GenBank/DDBJ databases">
        <title>Genome sequencing for Strongylocentrotus purpuratus.</title>
        <authorList>
            <person name="Murali S."/>
            <person name="Liu Y."/>
            <person name="Vee V."/>
            <person name="English A."/>
            <person name="Wang M."/>
            <person name="Skinner E."/>
            <person name="Han Y."/>
            <person name="Muzny D.M."/>
            <person name="Worley K.C."/>
            <person name="Gibbs R.A."/>
        </authorList>
    </citation>
    <scope>NUCLEOTIDE SEQUENCE</scope>
</reference>
<protein>
    <submittedName>
        <fullName evidence="2">Uncharacterized protein</fullName>
    </submittedName>
</protein>